<dbReference type="PROSITE" id="PS50297">
    <property type="entry name" value="ANK_REP_REGION"/>
    <property type="match status" value="1"/>
</dbReference>
<dbReference type="SMART" id="SM00248">
    <property type="entry name" value="ANK"/>
    <property type="match status" value="3"/>
</dbReference>
<dbReference type="Proteomes" id="UP000325811">
    <property type="component" value="Chromosome II"/>
</dbReference>
<evidence type="ECO:0000256" key="2">
    <source>
        <dbReference type="ARBA" id="ARBA00023043"/>
    </source>
</evidence>
<evidence type="ECO:0000256" key="3">
    <source>
        <dbReference type="PROSITE-ProRule" id="PRU00023"/>
    </source>
</evidence>
<dbReference type="SUPFAM" id="SSF48403">
    <property type="entry name" value="Ankyrin repeat"/>
    <property type="match status" value="1"/>
</dbReference>
<feature type="repeat" description="ANK" evidence="3">
    <location>
        <begin position="138"/>
        <end position="170"/>
    </location>
</feature>
<evidence type="ECO:0000256" key="1">
    <source>
        <dbReference type="ARBA" id="ARBA00022737"/>
    </source>
</evidence>
<dbReference type="KEGG" id="pdio:PDMSB3_1637.1"/>
<dbReference type="PROSITE" id="PS50088">
    <property type="entry name" value="ANK_REPEAT"/>
    <property type="match status" value="2"/>
</dbReference>
<reference evidence="4 5" key="1">
    <citation type="submission" date="2019-08" db="EMBL/GenBank/DDBJ databases">
        <authorList>
            <person name="Herpell B J."/>
        </authorList>
    </citation>
    <scope>NUCLEOTIDE SEQUENCE [LARGE SCALE GENOMIC DNA]</scope>
    <source>
        <strain evidence="5">Msb3</strain>
    </source>
</reference>
<proteinExistence type="predicted"/>
<dbReference type="Pfam" id="PF12796">
    <property type="entry name" value="Ank_2"/>
    <property type="match status" value="1"/>
</dbReference>
<feature type="repeat" description="ANK" evidence="3">
    <location>
        <begin position="72"/>
        <end position="104"/>
    </location>
</feature>
<gene>
    <name evidence="4" type="ORF">PDMSB3_1637</name>
</gene>
<evidence type="ECO:0000313" key="4">
    <source>
        <dbReference type="EMBL" id="VVD32921.1"/>
    </source>
</evidence>
<organism evidence="4 5">
    <name type="scientific">Paraburkholderia dioscoreae</name>
    <dbReference type="NCBI Taxonomy" id="2604047"/>
    <lineage>
        <taxon>Bacteria</taxon>
        <taxon>Pseudomonadati</taxon>
        <taxon>Pseudomonadota</taxon>
        <taxon>Betaproteobacteria</taxon>
        <taxon>Burkholderiales</taxon>
        <taxon>Burkholderiaceae</taxon>
        <taxon>Paraburkholderia</taxon>
    </lineage>
</organism>
<keyword evidence="2 3" id="KW-0040">ANK repeat</keyword>
<dbReference type="PANTHER" id="PTHR24173:SF74">
    <property type="entry name" value="ANKYRIN REPEAT DOMAIN-CONTAINING PROTEIN 16"/>
    <property type="match status" value="1"/>
</dbReference>
<protein>
    <submittedName>
        <fullName evidence="4">Ankyrin repeat-containing protein</fullName>
    </submittedName>
</protein>
<keyword evidence="5" id="KW-1185">Reference proteome</keyword>
<dbReference type="Pfam" id="PF13637">
    <property type="entry name" value="Ank_4"/>
    <property type="match status" value="1"/>
</dbReference>
<dbReference type="InterPro" id="IPR036770">
    <property type="entry name" value="Ankyrin_rpt-contain_sf"/>
</dbReference>
<dbReference type="PANTHER" id="PTHR24173">
    <property type="entry name" value="ANKYRIN REPEAT CONTAINING"/>
    <property type="match status" value="1"/>
</dbReference>
<keyword evidence="1" id="KW-0677">Repeat</keyword>
<dbReference type="AlphaFoldDB" id="A0A5Q4ZKU0"/>
<accession>A0A5Q4ZKU0</accession>
<evidence type="ECO:0000313" key="5">
    <source>
        <dbReference type="Proteomes" id="UP000325811"/>
    </source>
</evidence>
<dbReference type="InterPro" id="IPR002110">
    <property type="entry name" value="Ankyrin_rpt"/>
</dbReference>
<name>A0A5Q4ZKU0_9BURK</name>
<sequence>MAAARAAASPDIPLHLNASMIMHTDTALAVRERLPRRVAQSADARLETIAPAALSTWLVYHGFPDLHSRGVNGETPLMRAAQHGEDAVVEALLAFGARAGALDDDGNHALWFACLHGGPATILRLIEAGSPIDHANDDDITCLMQAAASGRLDILRMLLAHGASAELCAPDGRSALDMAADLGLQLLRAARHMGQMGQIEEAGTQRIAATPDFV</sequence>
<dbReference type="EMBL" id="LR699554">
    <property type="protein sequence ID" value="VVD32921.1"/>
    <property type="molecule type" value="Genomic_DNA"/>
</dbReference>
<dbReference type="Gene3D" id="1.25.40.20">
    <property type="entry name" value="Ankyrin repeat-containing domain"/>
    <property type="match status" value="1"/>
</dbReference>